<protein>
    <submittedName>
        <fullName evidence="1">Uncharacterized protein</fullName>
    </submittedName>
</protein>
<keyword evidence="2" id="KW-1185">Reference proteome</keyword>
<organism evidence="1 2">
    <name type="scientific">Triticum urartu</name>
    <name type="common">Red wild einkorn</name>
    <name type="synonym">Crithodium urartu</name>
    <dbReference type="NCBI Taxonomy" id="4572"/>
    <lineage>
        <taxon>Eukaryota</taxon>
        <taxon>Viridiplantae</taxon>
        <taxon>Streptophyta</taxon>
        <taxon>Embryophyta</taxon>
        <taxon>Tracheophyta</taxon>
        <taxon>Spermatophyta</taxon>
        <taxon>Magnoliopsida</taxon>
        <taxon>Liliopsida</taxon>
        <taxon>Poales</taxon>
        <taxon>Poaceae</taxon>
        <taxon>BOP clade</taxon>
        <taxon>Pooideae</taxon>
        <taxon>Triticodae</taxon>
        <taxon>Triticeae</taxon>
        <taxon>Triticinae</taxon>
        <taxon>Triticum</taxon>
    </lineage>
</organism>
<reference evidence="1" key="3">
    <citation type="submission" date="2022-06" db="UniProtKB">
        <authorList>
            <consortium name="EnsemblPlants"/>
        </authorList>
    </citation>
    <scope>IDENTIFICATION</scope>
</reference>
<dbReference type="Proteomes" id="UP000015106">
    <property type="component" value="Chromosome 5"/>
</dbReference>
<evidence type="ECO:0000313" key="2">
    <source>
        <dbReference type="Proteomes" id="UP000015106"/>
    </source>
</evidence>
<reference evidence="1" key="2">
    <citation type="submission" date="2018-03" db="EMBL/GenBank/DDBJ databases">
        <title>The Triticum urartu genome reveals the dynamic nature of wheat genome evolution.</title>
        <authorList>
            <person name="Ling H."/>
            <person name="Ma B."/>
            <person name="Shi X."/>
            <person name="Liu H."/>
            <person name="Dong L."/>
            <person name="Sun H."/>
            <person name="Cao Y."/>
            <person name="Gao Q."/>
            <person name="Zheng S."/>
            <person name="Li Y."/>
            <person name="Yu Y."/>
            <person name="Du H."/>
            <person name="Qi M."/>
            <person name="Li Y."/>
            <person name="Yu H."/>
            <person name="Cui Y."/>
            <person name="Wang N."/>
            <person name="Chen C."/>
            <person name="Wu H."/>
            <person name="Zhao Y."/>
            <person name="Zhang J."/>
            <person name="Li Y."/>
            <person name="Zhou W."/>
            <person name="Zhang B."/>
            <person name="Hu W."/>
            <person name="Eijk M."/>
            <person name="Tang J."/>
            <person name="Witsenboer H."/>
            <person name="Zhao S."/>
            <person name="Li Z."/>
            <person name="Zhang A."/>
            <person name="Wang D."/>
            <person name="Liang C."/>
        </authorList>
    </citation>
    <scope>NUCLEOTIDE SEQUENCE [LARGE SCALE GENOMIC DNA]</scope>
    <source>
        <strain evidence="1">cv. G1812</strain>
    </source>
</reference>
<dbReference type="AlphaFoldDB" id="A0A8R7UFT5"/>
<sequence>MFTNHVSPCYFESNLFPRTAGCHDATVAHLVLVLSGT</sequence>
<proteinExistence type="predicted"/>
<name>A0A8R7UFT5_TRIUA</name>
<dbReference type="EnsemblPlants" id="TuG1812G0500001157.01.T05">
    <property type="protein sequence ID" value="TuG1812G0500001157.01.T05.cds310625"/>
    <property type="gene ID" value="TuG1812G0500001157.01"/>
</dbReference>
<dbReference type="Gramene" id="TuG1812G0500001157.01.T05">
    <property type="protein sequence ID" value="TuG1812G0500001157.01.T05.cds310625"/>
    <property type="gene ID" value="TuG1812G0500001157.01"/>
</dbReference>
<accession>A0A8R7UFT5</accession>
<evidence type="ECO:0000313" key="1">
    <source>
        <dbReference type="EnsemblPlants" id="TuG1812G0500001157.01.T05.cds310625"/>
    </source>
</evidence>
<reference evidence="2" key="1">
    <citation type="journal article" date="2013" name="Nature">
        <title>Draft genome of the wheat A-genome progenitor Triticum urartu.</title>
        <authorList>
            <person name="Ling H.Q."/>
            <person name="Zhao S."/>
            <person name="Liu D."/>
            <person name="Wang J."/>
            <person name="Sun H."/>
            <person name="Zhang C."/>
            <person name="Fan H."/>
            <person name="Li D."/>
            <person name="Dong L."/>
            <person name="Tao Y."/>
            <person name="Gao C."/>
            <person name="Wu H."/>
            <person name="Li Y."/>
            <person name="Cui Y."/>
            <person name="Guo X."/>
            <person name="Zheng S."/>
            <person name="Wang B."/>
            <person name="Yu K."/>
            <person name="Liang Q."/>
            <person name="Yang W."/>
            <person name="Lou X."/>
            <person name="Chen J."/>
            <person name="Feng M."/>
            <person name="Jian J."/>
            <person name="Zhang X."/>
            <person name="Luo G."/>
            <person name="Jiang Y."/>
            <person name="Liu J."/>
            <person name="Wang Z."/>
            <person name="Sha Y."/>
            <person name="Zhang B."/>
            <person name="Wu H."/>
            <person name="Tang D."/>
            <person name="Shen Q."/>
            <person name="Xue P."/>
            <person name="Zou S."/>
            <person name="Wang X."/>
            <person name="Liu X."/>
            <person name="Wang F."/>
            <person name="Yang Y."/>
            <person name="An X."/>
            <person name="Dong Z."/>
            <person name="Zhang K."/>
            <person name="Zhang X."/>
            <person name="Luo M.C."/>
            <person name="Dvorak J."/>
            <person name="Tong Y."/>
            <person name="Wang J."/>
            <person name="Yang H."/>
            <person name="Li Z."/>
            <person name="Wang D."/>
            <person name="Zhang A."/>
            <person name="Wang J."/>
        </authorList>
    </citation>
    <scope>NUCLEOTIDE SEQUENCE</scope>
    <source>
        <strain evidence="2">cv. G1812</strain>
    </source>
</reference>